<dbReference type="KEGG" id="tnl:113496400"/>
<feature type="region of interest" description="Disordered" evidence="1">
    <location>
        <begin position="608"/>
        <end position="629"/>
    </location>
</feature>
<sequence>MSVQKTGDIRRKVTSVGNSWIVCNSRSHPGLVYYFNTLTGEAVWNLSSAEIEKAKQRTKDLEQQSGAKPTKCPEPIQPPSSNLLNNTPPEIQYINPFVVNPSISSQNIAPFAGTNQILAQQISQINNPAVNVMNTLEPLNSSISTVNVQTTSIYNPKVWAVPLTQQVYISPPTNVLGNHVNGSGIGPFNNFNQAVTQPLSLNNFGSTTQHFNATRISNHIFSRNYNYKVQRGHQLNKNDQFNSHQRDLRQKIFVKNRMHSVSSDTRFGNKRNIGNDVDDTAEENEFNDLNTNCDFPEKRSVDTQMHEEPSKMDLIPLRTLAPAFSKCEAWFIVTDFDVLVTEYKFITALTDSDDECHLMVPRRVIAQLKDYVSTSADIQARRILRFLPQQIEIGYAFMGEEPLHNEEDSITEVIIATCVSLAENNYHVILISNDSELLAYQNRIKANIFSVEGIKKLLGKNASHVSTPRKPFVFEKLIKITVPNDTSNISSVSNSVEEVQPNDQNDVISDIEPIIEEIKDEVEEKEVPKRTVDAAIQTDFETVNASMVGDEEKAKNPIPAQDIKKTTDPTLTETNVLKRKIKLNRSVSHQNPVTTADSNVKQFKWRRRRNTTQVNTETAKSHQTTSAVPESIKEIEKNTLGTDLNKQAEKLVNNSPKVAPNRPSDGSIDSKDSSICIEKNKRDNVTIEESSTSDIISNTESNIDSASNYSNTPLVDQQRMVQNDQYYEYPMYEIDSESMEEYLIRKCDEWVSRFIQIMEEVLTQVLQQEPPFSHRAMPPPWTLHEAAQCIAIKFRRVDDIKERANKLSSILFQISDSKGIISLEVKPSEYMQMYSYGVHLIDALSKQIQSCEDLQIAADSLKKLLEDIKNPNMDVTTNDTFNESLTKKSSSETFQHNVSCTDVDCELNERASLSEKDENDLLDGHEEAQTNTPQVNASPVKFIRNIDLKASFFSNLKLQKVDGFMNNSKSQEESRKQISVDPKIKYKGTKNLHSISEPSKNSANINAVENQQKVVRNFTLCAEYEEKFKSKNIPLSLEDHDDELDYEEDYDDGEYLIEEHDDANSNMADMEDVLEKNDCSNPEKPNTVNDDLNEESSKKFKYVTYMLLKEIRISVYQVKVFCNQCYEELQKPDLSMVQKLQKQKQAETAHLQMDRLCKSLQSMVNQEYDEAYETLSKILKQAGVDISHVDENLIFQHRSAISKSLEYAKTFLNAISDIICAFKS</sequence>
<accession>A0A7E5VSS2</accession>
<organism evidence="2 3">
    <name type="scientific">Trichoplusia ni</name>
    <name type="common">Cabbage looper</name>
    <dbReference type="NCBI Taxonomy" id="7111"/>
    <lineage>
        <taxon>Eukaryota</taxon>
        <taxon>Metazoa</taxon>
        <taxon>Ecdysozoa</taxon>
        <taxon>Arthropoda</taxon>
        <taxon>Hexapoda</taxon>
        <taxon>Insecta</taxon>
        <taxon>Pterygota</taxon>
        <taxon>Neoptera</taxon>
        <taxon>Endopterygota</taxon>
        <taxon>Lepidoptera</taxon>
        <taxon>Glossata</taxon>
        <taxon>Ditrysia</taxon>
        <taxon>Noctuoidea</taxon>
        <taxon>Noctuidae</taxon>
        <taxon>Plusiinae</taxon>
        <taxon>Trichoplusia</taxon>
    </lineage>
</organism>
<evidence type="ECO:0000313" key="2">
    <source>
        <dbReference type="Proteomes" id="UP000322000"/>
    </source>
</evidence>
<dbReference type="InParanoid" id="A0A7E5VSS2"/>
<dbReference type="RefSeq" id="XP_026731390.1">
    <property type="nucleotide sequence ID" value="XM_026875589.1"/>
</dbReference>
<feature type="region of interest" description="Disordered" evidence="1">
    <location>
        <begin position="651"/>
        <end position="675"/>
    </location>
</feature>
<dbReference type="GeneID" id="113496400"/>
<name>A0A7E5VSS2_TRINI</name>
<evidence type="ECO:0000313" key="3">
    <source>
        <dbReference type="RefSeq" id="XP_026731390.1"/>
    </source>
</evidence>
<reference evidence="3" key="1">
    <citation type="submission" date="2025-08" db="UniProtKB">
        <authorList>
            <consortium name="RefSeq"/>
        </authorList>
    </citation>
    <scope>IDENTIFICATION</scope>
</reference>
<keyword evidence="2" id="KW-1185">Reference proteome</keyword>
<dbReference type="AlphaFoldDB" id="A0A7E5VSS2"/>
<evidence type="ECO:0000256" key="1">
    <source>
        <dbReference type="SAM" id="MobiDB-lite"/>
    </source>
</evidence>
<proteinExistence type="predicted"/>
<gene>
    <name evidence="3" type="primary">LOC113496400</name>
</gene>
<feature type="region of interest" description="Disordered" evidence="1">
    <location>
        <begin position="55"/>
        <end position="81"/>
    </location>
</feature>
<dbReference type="OrthoDB" id="2131792at2759"/>
<dbReference type="Proteomes" id="UP000322000">
    <property type="component" value="Chromosome 8"/>
</dbReference>
<protein>
    <submittedName>
        <fullName evidence="3">Uncharacterized protein LOC113496400</fullName>
    </submittedName>
</protein>
<feature type="compositionally biased region" description="Polar residues" evidence="1">
    <location>
        <begin position="611"/>
        <end position="628"/>
    </location>
</feature>